<dbReference type="AlphaFoldDB" id="A0A0A8XST7"/>
<reference evidence="1" key="1">
    <citation type="submission" date="2014-09" db="EMBL/GenBank/DDBJ databases">
        <authorList>
            <person name="Magalhaes I.L.F."/>
            <person name="Oliveira U."/>
            <person name="Santos F.R."/>
            <person name="Vidigal T.H.D.A."/>
            <person name="Brescovit A.D."/>
            <person name="Santos A.J."/>
        </authorList>
    </citation>
    <scope>NUCLEOTIDE SEQUENCE</scope>
    <source>
        <tissue evidence="1">Shoot tissue taken approximately 20 cm above the soil surface</tissue>
    </source>
</reference>
<organism evidence="1">
    <name type="scientific">Arundo donax</name>
    <name type="common">Giant reed</name>
    <name type="synonym">Donax arundinaceus</name>
    <dbReference type="NCBI Taxonomy" id="35708"/>
    <lineage>
        <taxon>Eukaryota</taxon>
        <taxon>Viridiplantae</taxon>
        <taxon>Streptophyta</taxon>
        <taxon>Embryophyta</taxon>
        <taxon>Tracheophyta</taxon>
        <taxon>Spermatophyta</taxon>
        <taxon>Magnoliopsida</taxon>
        <taxon>Liliopsida</taxon>
        <taxon>Poales</taxon>
        <taxon>Poaceae</taxon>
        <taxon>PACMAD clade</taxon>
        <taxon>Arundinoideae</taxon>
        <taxon>Arundineae</taxon>
        <taxon>Arundo</taxon>
    </lineage>
</organism>
<sequence length="34" mass="4266">MFHPLPSKCEIMYFSFPLLRRSLNHHLIFFYKDH</sequence>
<accession>A0A0A8XST7</accession>
<name>A0A0A8XST7_ARUDO</name>
<proteinExistence type="predicted"/>
<evidence type="ECO:0000313" key="1">
    <source>
        <dbReference type="EMBL" id="JAD17029.1"/>
    </source>
</evidence>
<dbReference type="EMBL" id="GBRH01280866">
    <property type="protein sequence ID" value="JAD17029.1"/>
    <property type="molecule type" value="Transcribed_RNA"/>
</dbReference>
<reference evidence="1" key="2">
    <citation type="journal article" date="2015" name="Data Brief">
        <title>Shoot transcriptome of the giant reed, Arundo donax.</title>
        <authorList>
            <person name="Barrero R.A."/>
            <person name="Guerrero F.D."/>
            <person name="Moolhuijzen P."/>
            <person name="Goolsby J.A."/>
            <person name="Tidwell J."/>
            <person name="Bellgard S.E."/>
            <person name="Bellgard M.I."/>
        </authorList>
    </citation>
    <scope>NUCLEOTIDE SEQUENCE</scope>
    <source>
        <tissue evidence="1">Shoot tissue taken approximately 20 cm above the soil surface</tissue>
    </source>
</reference>
<protein>
    <submittedName>
        <fullName evidence="1">Uncharacterized protein</fullName>
    </submittedName>
</protein>